<dbReference type="PRINTS" id="PR00786">
    <property type="entry name" value="NEPRILYSIN"/>
</dbReference>
<dbReference type="SUPFAM" id="SSF55486">
    <property type="entry name" value="Metalloproteases ('zincins'), catalytic domain"/>
    <property type="match status" value="1"/>
</dbReference>
<name>A0A3P7HWV8_STRVU</name>
<sequence>MLFIWFRHLCKSAYLEVSYVTDFRALNYAGIGATIGHEITHGFDDRGRQFDATGNLREWWDEEVKKKFEERAQCMIKQYAKIEFQQKLQIKVPGTGLNINGKLTLGENIADNGGVKSAYRAYRAYLRRRGGEEKRVKGLEHYSNEQMFFLGYAMSWCGHATSDKLINFILTNVHAPERYRFVRLAKLFQTFKPLFRVNQVLANQPEFAAAFKCKVGSAMNPIERCAVW</sequence>
<evidence type="ECO:0000259" key="1">
    <source>
        <dbReference type="Pfam" id="PF01431"/>
    </source>
</evidence>
<evidence type="ECO:0000313" key="2">
    <source>
        <dbReference type="EMBL" id="VDM65491.1"/>
    </source>
</evidence>
<dbReference type="InterPro" id="IPR024079">
    <property type="entry name" value="MetalloPept_cat_dom_sf"/>
</dbReference>
<organism evidence="2 3">
    <name type="scientific">Strongylus vulgaris</name>
    <name type="common">Blood worm</name>
    <dbReference type="NCBI Taxonomy" id="40348"/>
    <lineage>
        <taxon>Eukaryota</taxon>
        <taxon>Metazoa</taxon>
        <taxon>Ecdysozoa</taxon>
        <taxon>Nematoda</taxon>
        <taxon>Chromadorea</taxon>
        <taxon>Rhabditida</taxon>
        <taxon>Rhabditina</taxon>
        <taxon>Rhabditomorpha</taxon>
        <taxon>Strongyloidea</taxon>
        <taxon>Strongylidae</taxon>
        <taxon>Strongylus</taxon>
    </lineage>
</organism>
<dbReference type="Pfam" id="PF01431">
    <property type="entry name" value="Peptidase_M13"/>
    <property type="match status" value="2"/>
</dbReference>
<dbReference type="Proteomes" id="UP000270094">
    <property type="component" value="Unassembled WGS sequence"/>
</dbReference>
<feature type="domain" description="Peptidase M13 C-terminal" evidence="1">
    <location>
        <begin position="24"/>
        <end position="193"/>
    </location>
</feature>
<dbReference type="CDD" id="cd08662">
    <property type="entry name" value="M13"/>
    <property type="match status" value="1"/>
</dbReference>
<dbReference type="AlphaFoldDB" id="A0A3P7HWV8"/>
<dbReference type="PANTHER" id="PTHR11733">
    <property type="entry name" value="ZINC METALLOPROTEASE FAMILY M13 NEPRILYSIN-RELATED"/>
    <property type="match status" value="1"/>
</dbReference>
<dbReference type="GO" id="GO:0016485">
    <property type="term" value="P:protein processing"/>
    <property type="evidence" value="ECO:0007669"/>
    <property type="project" value="TreeGrafter"/>
</dbReference>
<dbReference type="GO" id="GO:0004222">
    <property type="term" value="F:metalloendopeptidase activity"/>
    <property type="evidence" value="ECO:0007669"/>
    <property type="project" value="InterPro"/>
</dbReference>
<dbReference type="GO" id="GO:0005886">
    <property type="term" value="C:plasma membrane"/>
    <property type="evidence" value="ECO:0007669"/>
    <property type="project" value="TreeGrafter"/>
</dbReference>
<gene>
    <name evidence="2" type="ORF">SVUK_LOCUS489</name>
</gene>
<dbReference type="EMBL" id="UYYB01000825">
    <property type="protein sequence ID" value="VDM65491.1"/>
    <property type="molecule type" value="Genomic_DNA"/>
</dbReference>
<dbReference type="PANTHER" id="PTHR11733:SF237">
    <property type="entry name" value="NEPRILYSIN-LIKE 4"/>
    <property type="match status" value="1"/>
</dbReference>
<dbReference type="Gene3D" id="3.40.390.10">
    <property type="entry name" value="Collagenase (Catalytic Domain)"/>
    <property type="match status" value="1"/>
</dbReference>
<dbReference type="InterPro" id="IPR018497">
    <property type="entry name" value="Peptidase_M13_C"/>
</dbReference>
<accession>A0A3P7HWV8</accession>
<feature type="domain" description="Peptidase M13 C-terminal" evidence="1">
    <location>
        <begin position="194"/>
        <end position="227"/>
    </location>
</feature>
<evidence type="ECO:0000313" key="3">
    <source>
        <dbReference type="Proteomes" id="UP000270094"/>
    </source>
</evidence>
<reference evidence="2 3" key="1">
    <citation type="submission" date="2018-11" db="EMBL/GenBank/DDBJ databases">
        <authorList>
            <consortium name="Pathogen Informatics"/>
        </authorList>
    </citation>
    <scope>NUCLEOTIDE SEQUENCE [LARGE SCALE GENOMIC DNA]</scope>
</reference>
<proteinExistence type="predicted"/>
<dbReference type="OrthoDB" id="5873741at2759"/>
<dbReference type="PROSITE" id="PS51885">
    <property type="entry name" value="NEPRILYSIN"/>
    <property type="match status" value="1"/>
</dbReference>
<dbReference type="InterPro" id="IPR000718">
    <property type="entry name" value="Peptidase_M13"/>
</dbReference>
<keyword evidence="3" id="KW-1185">Reference proteome</keyword>
<protein>
    <recommendedName>
        <fullName evidence="1">Peptidase M13 C-terminal domain-containing protein</fullName>
    </recommendedName>
</protein>